<evidence type="ECO:0000256" key="1">
    <source>
        <dbReference type="SAM" id="SignalP"/>
    </source>
</evidence>
<dbReference type="RefSeq" id="WP_310025089.1">
    <property type="nucleotide sequence ID" value="NZ_JAVDVI010000004.1"/>
</dbReference>
<protein>
    <submittedName>
        <fullName evidence="2">Spy/CpxP family protein refolding chaperone</fullName>
    </submittedName>
</protein>
<proteinExistence type="predicted"/>
<dbReference type="Proteomes" id="UP001255185">
    <property type="component" value="Unassembled WGS sequence"/>
</dbReference>
<name>A0ABU1TMF1_9FLAO</name>
<evidence type="ECO:0000313" key="3">
    <source>
        <dbReference type="Proteomes" id="UP001255185"/>
    </source>
</evidence>
<keyword evidence="1" id="KW-0732">Signal</keyword>
<gene>
    <name evidence="2" type="ORF">J2X31_001122</name>
</gene>
<accession>A0ABU1TMF1</accession>
<sequence length="148" mass="17234">MKTNKFILALMLLISFSFYAQGPKKEKVKALKVAYLTNNLSLTATEAEKFWPIYNAYDAKQFELRHEKMKMIKDKLDSESVDNLTDKQASAMIVQIESVEDDLYQNRKKFMASLKTVLSPVKILKLKKAEDDFNKTLLRQYKNKGKRD</sequence>
<feature type="chain" id="PRO_5046432188" evidence="1">
    <location>
        <begin position="21"/>
        <end position="148"/>
    </location>
</feature>
<comment type="caution">
    <text evidence="2">The sequence shown here is derived from an EMBL/GenBank/DDBJ whole genome shotgun (WGS) entry which is preliminary data.</text>
</comment>
<reference evidence="2 3" key="1">
    <citation type="submission" date="2023-07" db="EMBL/GenBank/DDBJ databases">
        <title>Sorghum-associated microbial communities from plants grown in Nebraska, USA.</title>
        <authorList>
            <person name="Schachtman D."/>
        </authorList>
    </citation>
    <scope>NUCLEOTIDE SEQUENCE [LARGE SCALE GENOMIC DNA]</scope>
    <source>
        <strain evidence="2 3">3773</strain>
    </source>
</reference>
<dbReference type="EMBL" id="JAVDVI010000004">
    <property type="protein sequence ID" value="MDR6967115.1"/>
    <property type="molecule type" value="Genomic_DNA"/>
</dbReference>
<keyword evidence="3" id="KW-1185">Reference proteome</keyword>
<feature type="signal peptide" evidence="1">
    <location>
        <begin position="1"/>
        <end position="20"/>
    </location>
</feature>
<organism evidence="2 3">
    <name type="scientific">Flavobacterium arsenatis</name>
    <dbReference type="NCBI Taxonomy" id="1484332"/>
    <lineage>
        <taxon>Bacteria</taxon>
        <taxon>Pseudomonadati</taxon>
        <taxon>Bacteroidota</taxon>
        <taxon>Flavobacteriia</taxon>
        <taxon>Flavobacteriales</taxon>
        <taxon>Flavobacteriaceae</taxon>
        <taxon>Flavobacterium</taxon>
    </lineage>
</organism>
<evidence type="ECO:0000313" key="2">
    <source>
        <dbReference type="EMBL" id="MDR6967115.1"/>
    </source>
</evidence>